<feature type="domain" description="Glycosyltransferase subfamily 4-like N-terminal" evidence="5">
    <location>
        <begin position="13"/>
        <end position="191"/>
    </location>
</feature>
<dbReference type="InterPro" id="IPR028098">
    <property type="entry name" value="Glyco_trans_4-like_N"/>
</dbReference>
<gene>
    <name evidence="6" type="ORF">GPJ59_17335</name>
</gene>
<reference evidence="6 7" key="1">
    <citation type="submission" date="2019-12" db="EMBL/GenBank/DDBJ databases">
        <title>Genome sequence of Streptomyces bambusae.</title>
        <authorList>
            <person name="Bansal K."/>
            <person name="Choksket S."/>
            <person name="Korpole S."/>
            <person name="Patil P.B."/>
        </authorList>
    </citation>
    <scope>NUCLEOTIDE SEQUENCE [LARGE SCALE GENOMIC DNA]</scope>
    <source>
        <strain evidence="6 7">SK60</strain>
    </source>
</reference>
<keyword evidence="2" id="KW-0328">Glycosyltransferase</keyword>
<sequence>MKISFLINNIYGIGGTNRTVINLAEALSADHEVEIVSVFRRTNAAPRFEISPQVAVRPLVDLRPGRNGADRGDPLLAEPTSVVPRQEEFHAQYSQLSDQRIIEYLAKTDADVVIGTRPSLNLFVARYTRDSALRVAQEHMTHLAIPPAVRAEMARLYPRLDAVTTVTDADARSFLEHTPVPPGLPVLAVPNSVPEPVVRPAGPDADRKIIVAAGRMHRVKRYDLLLRAFAQLAAEFPDWQLRIYGDGGEAARLRTLVHDLGVAGQVLLMGGFSPIESEWAKGSIAAVTSSAESFGMTLVEAMRCGLPVVSTDCPVGPREILRHGEDGLLVANGDADAVAAGLRALMADPALRGRMAAAALRNSARYDPAVIAARYVEIFDDAARRRAAGAGRGYRAPSAKPLGRAPGTSAPPATLRTAVCHVTAVGHARLHLSLDGPADGRHRWSFLLRDQSPSARRLPDLPLHTRRTDREAGGTRYTAEVAPEALAELGDGRWKVLARSAKGELVHLRAGIRDTRALIDARHALLTGGTPGPVLWNLPYAQPNGKLMLRTVHRDAHAEIRAVHVDDDRITLSAVLLGDRYLHPGARLVLTRRGHHRAELSVPAQLGHGGLFHAEVPVLPAVEGRLERWEDWDWWVQPHPFEKGRVRVCHLFEDFPDVKGAFAYPAVPVRESADPRFVQVYPSRPVRVRPYCSVSGAMAVNVVDR</sequence>
<comment type="caution">
    <text evidence="6">The sequence shown here is derived from an EMBL/GenBank/DDBJ whole genome shotgun (WGS) entry which is preliminary data.</text>
</comment>
<dbReference type="PANTHER" id="PTHR12526:SF627">
    <property type="entry name" value="D-RHAMNOSYLTRANSFERASE WBPZ"/>
    <property type="match status" value="1"/>
</dbReference>
<keyword evidence="7" id="KW-1185">Reference proteome</keyword>
<evidence type="ECO:0000256" key="3">
    <source>
        <dbReference type="ARBA" id="ARBA00022679"/>
    </source>
</evidence>
<proteinExistence type="predicted"/>
<evidence type="ECO:0000259" key="5">
    <source>
        <dbReference type="Pfam" id="PF13439"/>
    </source>
</evidence>
<organism evidence="6 7">
    <name type="scientific">Streptomyces bambusae</name>
    <dbReference type="NCBI Taxonomy" id="1550616"/>
    <lineage>
        <taxon>Bacteria</taxon>
        <taxon>Bacillati</taxon>
        <taxon>Actinomycetota</taxon>
        <taxon>Actinomycetes</taxon>
        <taxon>Kitasatosporales</taxon>
        <taxon>Streptomycetaceae</taxon>
        <taxon>Streptomyces</taxon>
    </lineage>
</organism>
<evidence type="ECO:0000313" key="6">
    <source>
        <dbReference type="EMBL" id="MBW5483598.1"/>
    </source>
</evidence>
<dbReference type="Pfam" id="PF13439">
    <property type="entry name" value="Glyco_transf_4"/>
    <property type="match status" value="1"/>
</dbReference>
<dbReference type="Proteomes" id="UP000812013">
    <property type="component" value="Unassembled WGS sequence"/>
</dbReference>
<dbReference type="CDD" id="cd03820">
    <property type="entry name" value="GT4_AmsD-like"/>
    <property type="match status" value="1"/>
</dbReference>
<feature type="domain" description="Glycosyl transferase family 1" evidence="4">
    <location>
        <begin position="203"/>
        <end position="359"/>
    </location>
</feature>
<keyword evidence="3" id="KW-0808">Transferase</keyword>
<dbReference type="PANTHER" id="PTHR12526">
    <property type="entry name" value="GLYCOSYLTRANSFERASE"/>
    <property type="match status" value="1"/>
</dbReference>
<dbReference type="Gene3D" id="3.40.50.2000">
    <property type="entry name" value="Glycogen Phosphorylase B"/>
    <property type="match status" value="2"/>
</dbReference>
<name>A0ABS6Z762_9ACTN</name>
<dbReference type="InterPro" id="IPR001296">
    <property type="entry name" value="Glyco_trans_1"/>
</dbReference>
<dbReference type="SUPFAM" id="SSF53756">
    <property type="entry name" value="UDP-Glycosyltransferase/glycogen phosphorylase"/>
    <property type="match status" value="1"/>
</dbReference>
<evidence type="ECO:0000313" key="7">
    <source>
        <dbReference type="Proteomes" id="UP000812013"/>
    </source>
</evidence>
<dbReference type="Pfam" id="PF00534">
    <property type="entry name" value="Glycos_transf_1"/>
    <property type="match status" value="1"/>
</dbReference>
<evidence type="ECO:0000259" key="4">
    <source>
        <dbReference type="Pfam" id="PF00534"/>
    </source>
</evidence>
<evidence type="ECO:0000256" key="2">
    <source>
        <dbReference type="ARBA" id="ARBA00022676"/>
    </source>
</evidence>
<dbReference type="RefSeq" id="WP_219668052.1">
    <property type="nucleotide sequence ID" value="NZ_WTFF01000113.1"/>
</dbReference>
<protein>
    <recommendedName>
        <fullName evidence="1">D-inositol 3-phosphate glycosyltransferase</fullName>
    </recommendedName>
</protein>
<dbReference type="EMBL" id="WTFF01000113">
    <property type="protein sequence ID" value="MBW5483598.1"/>
    <property type="molecule type" value="Genomic_DNA"/>
</dbReference>
<accession>A0ABS6Z762</accession>
<evidence type="ECO:0000256" key="1">
    <source>
        <dbReference type="ARBA" id="ARBA00021292"/>
    </source>
</evidence>